<gene>
    <name evidence="8" type="ORF">PPROV_000422500</name>
</gene>
<evidence type="ECO:0000256" key="5">
    <source>
        <dbReference type="ARBA" id="ARBA00023239"/>
    </source>
</evidence>
<dbReference type="InterPro" id="IPR050147">
    <property type="entry name" value="Ser/Thr_Dehydratase"/>
</dbReference>
<comment type="similarity">
    <text evidence="2">Belongs to the serine/threonine dehydratase family.</text>
</comment>
<dbReference type="PROSITE" id="PS00165">
    <property type="entry name" value="DEHYDRATASE_SER_THR"/>
    <property type="match status" value="1"/>
</dbReference>
<keyword evidence="4" id="KW-0663">Pyridoxal phosphate</keyword>
<evidence type="ECO:0000313" key="9">
    <source>
        <dbReference type="Proteomes" id="UP000660262"/>
    </source>
</evidence>
<comment type="cofactor">
    <cofactor evidence="1">
        <name>pyridoxal 5'-phosphate</name>
        <dbReference type="ChEBI" id="CHEBI:597326"/>
    </cofactor>
</comment>
<dbReference type="OrthoDB" id="7773036at2759"/>
<dbReference type="Proteomes" id="UP000660262">
    <property type="component" value="Unassembled WGS sequence"/>
</dbReference>
<dbReference type="PANTHER" id="PTHR48078">
    <property type="entry name" value="THREONINE DEHYDRATASE, MITOCHONDRIAL-RELATED"/>
    <property type="match status" value="1"/>
</dbReference>
<keyword evidence="9" id="KW-1185">Reference proteome</keyword>
<dbReference type="GO" id="GO:0003941">
    <property type="term" value="F:L-serine ammonia-lyase activity"/>
    <property type="evidence" value="ECO:0007669"/>
    <property type="project" value="UniProtKB-EC"/>
</dbReference>
<dbReference type="InterPro" id="IPR000634">
    <property type="entry name" value="Ser/Thr_deHydtase_PyrdxlP-BS"/>
</dbReference>
<dbReference type="InterPro" id="IPR036052">
    <property type="entry name" value="TrpB-like_PALP_sf"/>
</dbReference>
<dbReference type="SUPFAM" id="SSF53686">
    <property type="entry name" value="Tryptophan synthase beta subunit-like PLP-dependent enzymes"/>
    <property type="match status" value="1"/>
</dbReference>
<evidence type="ECO:0000256" key="1">
    <source>
        <dbReference type="ARBA" id="ARBA00001933"/>
    </source>
</evidence>
<evidence type="ECO:0000256" key="2">
    <source>
        <dbReference type="ARBA" id="ARBA00010869"/>
    </source>
</evidence>
<dbReference type="GO" id="GO:0030170">
    <property type="term" value="F:pyridoxal phosphate binding"/>
    <property type="evidence" value="ECO:0007669"/>
    <property type="project" value="InterPro"/>
</dbReference>
<dbReference type="GO" id="GO:0004794">
    <property type="term" value="F:threonine deaminase activity"/>
    <property type="evidence" value="ECO:0007669"/>
    <property type="project" value="TreeGrafter"/>
</dbReference>
<keyword evidence="5" id="KW-0456">Lyase</keyword>
<dbReference type="PANTHER" id="PTHR48078:SF2">
    <property type="entry name" value="CATABOLIC L-SERINE_THREONINE DEHYDRATASE"/>
    <property type="match status" value="1"/>
</dbReference>
<feature type="domain" description="Tryptophan synthase beta chain-like PALP" evidence="7">
    <location>
        <begin position="21"/>
        <end position="336"/>
    </location>
</feature>
<name>A0A830HEN9_9CHLO</name>
<reference evidence="8" key="1">
    <citation type="submission" date="2020-10" db="EMBL/GenBank/DDBJ databases">
        <title>Unveiling of a novel bifunctional photoreceptor, Dualchrome1, isolated from a cosmopolitan green alga.</title>
        <authorList>
            <person name="Suzuki S."/>
            <person name="Kawachi M."/>
        </authorList>
    </citation>
    <scope>NUCLEOTIDE SEQUENCE</scope>
    <source>
        <strain evidence="8">NIES 2893</strain>
    </source>
</reference>
<organism evidence="8 9">
    <name type="scientific">Pycnococcus provasolii</name>
    <dbReference type="NCBI Taxonomy" id="41880"/>
    <lineage>
        <taxon>Eukaryota</taxon>
        <taxon>Viridiplantae</taxon>
        <taxon>Chlorophyta</taxon>
        <taxon>Pseudoscourfieldiophyceae</taxon>
        <taxon>Pseudoscourfieldiales</taxon>
        <taxon>Pycnococcaceae</taxon>
        <taxon>Pycnococcus</taxon>
    </lineage>
</organism>
<evidence type="ECO:0000256" key="6">
    <source>
        <dbReference type="ARBA" id="ARBA00049406"/>
    </source>
</evidence>
<comment type="catalytic activity">
    <reaction evidence="6">
        <text>L-serine = pyruvate + NH4(+)</text>
        <dbReference type="Rhea" id="RHEA:19169"/>
        <dbReference type="ChEBI" id="CHEBI:15361"/>
        <dbReference type="ChEBI" id="CHEBI:28938"/>
        <dbReference type="ChEBI" id="CHEBI:33384"/>
        <dbReference type="EC" id="4.3.1.17"/>
    </reaction>
</comment>
<dbReference type="Pfam" id="PF00291">
    <property type="entry name" value="PALP"/>
    <property type="match status" value="1"/>
</dbReference>
<proteinExistence type="inferred from homology"/>
<dbReference type="AlphaFoldDB" id="A0A830HEN9"/>
<evidence type="ECO:0000259" key="7">
    <source>
        <dbReference type="Pfam" id="PF00291"/>
    </source>
</evidence>
<evidence type="ECO:0000256" key="3">
    <source>
        <dbReference type="ARBA" id="ARBA00012093"/>
    </source>
</evidence>
<dbReference type="Gene3D" id="3.40.50.1100">
    <property type="match status" value="2"/>
</dbReference>
<dbReference type="EMBL" id="BNJQ01000010">
    <property type="protein sequence ID" value="GHP05475.1"/>
    <property type="molecule type" value="Genomic_DNA"/>
</dbReference>
<dbReference type="GO" id="GO:0006565">
    <property type="term" value="P:L-serine catabolic process"/>
    <property type="evidence" value="ECO:0007669"/>
    <property type="project" value="TreeGrafter"/>
</dbReference>
<sequence>MHEATDDDATQSVSVSHASLYARTPCFRSAPISTAFGGGQKECDVFLKMETGQPSGSFKLRGVSLSCLRAKEQGYEVLISSSGGNAGLAVAVAGQSLGLPVQVFLPKSTPDAVADALRGYGAQVKVEGDMWSQANDAAMREVERRNDEAKRPVAKLMHPFDDPIMWEGHATLIEECYHDMSHLPPPSAVVCSVGGGGLLMGVLAGLKNTPSWSDVPVIAVETVGANCLSRSLDAKGVVELDAITSVAKSLGANKTTQLIYDTCASAVERGVLKSAVIDDAAAVQGAVTFLEAHRCIVEPACGAAVAATLPSGGAAFEMAKSLHETRKGPVLVVACGGAVATVSSLRAMATDLGVAFP</sequence>
<dbReference type="InterPro" id="IPR001926">
    <property type="entry name" value="TrpB-like_PALP"/>
</dbReference>
<evidence type="ECO:0000313" key="8">
    <source>
        <dbReference type="EMBL" id="GHP05475.1"/>
    </source>
</evidence>
<protein>
    <recommendedName>
        <fullName evidence="3">L-serine ammonia-lyase</fullName>
        <ecNumber evidence="3">4.3.1.17</ecNumber>
    </recommendedName>
</protein>
<evidence type="ECO:0000256" key="4">
    <source>
        <dbReference type="ARBA" id="ARBA00022898"/>
    </source>
</evidence>
<comment type="caution">
    <text evidence="8">The sequence shown here is derived from an EMBL/GenBank/DDBJ whole genome shotgun (WGS) entry which is preliminary data.</text>
</comment>
<dbReference type="GO" id="GO:0006567">
    <property type="term" value="P:L-threonine catabolic process"/>
    <property type="evidence" value="ECO:0007669"/>
    <property type="project" value="TreeGrafter"/>
</dbReference>
<dbReference type="EC" id="4.3.1.17" evidence="3"/>
<dbReference type="GO" id="GO:0009097">
    <property type="term" value="P:isoleucine biosynthetic process"/>
    <property type="evidence" value="ECO:0007669"/>
    <property type="project" value="TreeGrafter"/>
</dbReference>
<accession>A0A830HEN9</accession>